<evidence type="ECO:0000256" key="1">
    <source>
        <dbReference type="ARBA" id="ARBA00004496"/>
    </source>
</evidence>
<feature type="region of interest" description="Disordered" evidence="7">
    <location>
        <begin position="227"/>
        <end position="281"/>
    </location>
</feature>
<sequence length="673" mass="75283">MGKNDKGQVLGRSIIKERFAKKKHGGQKCFVHTSELNDGYEWGRLNLASVTEQSNLEDFLATAELAGTEFTAEKLNVKFIDRPNDSGLPSADELKLVKAVQDKNKELLRIPRRPDWDSNTTPEELAAKERELFLLWRKSLSMLQAEDHVTLTPYEKNLDFWRQLWRVLERRQYWAKYFSAEGVRVAFWSAIEETKKHQQMSKTQEQERSDIPEELKKLAESVQDTAAVEENAVATPNSSKVKDDEKDGNDADNHVGDSVKDLGSSSAAEPDQAVVPESTTTDINSVELAPEGHSSCHDMQPKTKSGVEEMMSTLCLSPPDSQEGSSVEKDSVNTDCEGKENEDDKDGDDEDEEDGHQVITDAQDTKTTAPSQTCAIENSAEVLDTHKLLEFLKSLHVGPTYQPGVTTLGMVGFPNVGKSSTINAILQTKKVPVSATPGRTKHFQTLFVDKSVMLCDCPGLVFPSFVSTKADLIINGILPIDQLRDHVPPVSLVCQQIPRTILEDIYGIMIPKPDEYDDPDRPPTALELLNAYGYMRGFMTPSSVPDCPRSSRYILKDYVNGKLLYCHPPPGVLAEDFSDALETYSKKVKKETSENSQLRHSRQKMLDSSFFSNNSASYVYSKGKRGVKGYARLDGLKQVGLSDGDPNKKPGKKHYNKNKKEKLRRVYHHLDEH</sequence>
<dbReference type="InterPro" id="IPR027417">
    <property type="entry name" value="P-loop_NTPase"/>
</dbReference>
<feature type="domain" description="G" evidence="8">
    <location>
        <begin position="408"/>
        <end position="462"/>
    </location>
</feature>
<evidence type="ECO:0000259" key="8">
    <source>
        <dbReference type="Pfam" id="PF01926"/>
    </source>
</evidence>
<feature type="compositionally biased region" description="Acidic residues" evidence="7">
    <location>
        <begin position="340"/>
        <end position="354"/>
    </location>
</feature>
<feature type="region of interest" description="Disordered" evidence="7">
    <location>
        <begin position="637"/>
        <end position="673"/>
    </location>
</feature>
<keyword evidence="10" id="KW-1185">Reference proteome</keyword>
<keyword evidence="5" id="KW-0342">GTP-binding</keyword>
<dbReference type="Gene3D" id="3.40.50.300">
    <property type="entry name" value="P-loop containing nucleotide triphosphate hydrolases"/>
    <property type="match status" value="1"/>
</dbReference>
<keyword evidence="3" id="KW-0547">Nucleotide-binding</keyword>
<dbReference type="GO" id="GO:0003924">
    <property type="term" value="F:GTPase activity"/>
    <property type="evidence" value="ECO:0007669"/>
    <property type="project" value="InterPro"/>
</dbReference>
<feature type="compositionally biased region" description="Basic residues" evidence="7">
    <location>
        <begin position="649"/>
        <end position="667"/>
    </location>
</feature>
<feature type="compositionally biased region" description="Basic and acidic residues" evidence="7">
    <location>
        <begin position="326"/>
        <end position="339"/>
    </location>
</feature>
<dbReference type="Pfam" id="PF01926">
    <property type="entry name" value="MMR_HSR1"/>
    <property type="match status" value="1"/>
</dbReference>
<evidence type="ECO:0000313" key="9">
    <source>
        <dbReference type="EMBL" id="CAI9741183.1"/>
    </source>
</evidence>
<dbReference type="GO" id="GO:0000054">
    <property type="term" value="P:ribosomal subunit export from nucleus"/>
    <property type="evidence" value="ECO:0007669"/>
    <property type="project" value="TreeGrafter"/>
</dbReference>
<evidence type="ECO:0000256" key="4">
    <source>
        <dbReference type="ARBA" id="ARBA00022801"/>
    </source>
</evidence>
<protein>
    <recommendedName>
        <fullName evidence="6">Large subunit GTPase 1 homolog</fullName>
    </recommendedName>
</protein>
<proteinExistence type="predicted"/>
<dbReference type="InterPro" id="IPR043358">
    <property type="entry name" value="GNL1-like"/>
</dbReference>
<dbReference type="InterPro" id="IPR006073">
    <property type="entry name" value="GTP-bd"/>
</dbReference>
<dbReference type="FunFam" id="1.10.1580.10:FF:000008">
    <property type="entry name" value="Large subunit GTPase 1"/>
    <property type="match status" value="1"/>
</dbReference>
<dbReference type="PANTHER" id="PTHR45709">
    <property type="entry name" value="LARGE SUBUNIT GTPASE 1 HOMOLOG-RELATED"/>
    <property type="match status" value="1"/>
</dbReference>
<dbReference type="SUPFAM" id="SSF52540">
    <property type="entry name" value="P-loop containing nucleoside triphosphate hydrolases"/>
    <property type="match status" value="1"/>
</dbReference>
<accession>A0AA36BV39</accession>
<dbReference type="PANTHER" id="PTHR45709:SF2">
    <property type="entry name" value="LARGE SUBUNIT GTPASE 1 HOMOLOG"/>
    <property type="match status" value="1"/>
</dbReference>
<evidence type="ECO:0000313" key="10">
    <source>
        <dbReference type="Proteomes" id="UP001162480"/>
    </source>
</evidence>
<comment type="subcellular location">
    <subcellularLocation>
        <location evidence="1">Cytoplasm</location>
    </subcellularLocation>
</comment>
<dbReference type="EMBL" id="OX597839">
    <property type="protein sequence ID" value="CAI9741183.1"/>
    <property type="molecule type" value="Genomic_DNA"/>
</dbReference>
<evidence type="ECO:0000256" key="7">
    <source>
        <dbReference type="SAM" id="MobiDB-lite"/>
    </source>
</evidence>
<dbReference type="Proteomes" id="UP001162480">
    <property type="component" value="Chromosome 26"/>
</dbReference>
<gene>
    <name evidence="9" type="ORF">OCTVUL_1B019197</name>
</gene>
<evidence type="ECO:0000256" key="5">
    <source>
        <dbReference type="ARBA" id="ARBA00023134"/>
    </source>
</evidence>
<evidence type="ECO:0000256" key="2">
    <source>
        <dbReference type="ARBA" id="ARBA00022490"/>
    </source>
</evidence>
<feature type="compositionally biased region" description="Basic and acidic residues" evidence="7">
    <location>
        <begin position="240"/>
        <end position="260"/>
    </location>
</feature>
<name>A0AA36BV39_OCTVU</name>
<dbReference type="GO" id="GO:0005829">
    <property type="term" value="C:cytosol"/>
    <property type="evidence" value="ECO:0007669"/>
    <property type="project" value="TreeGrafter"/>
</dbReference>
<feature type="region of interest" description="Disordered" evidence="7">
    <location>
        <begin position="314"/>
        <end position="354"/>
    </location>
</feature>
<dbReference type="AlphaFoldDB" id="A0AA36BV39"/>
<evidence type="ECO:0000256" key="6">
    <source>
        <dbReference type="ARBA" id="ARBA00040145"/>
    </source>
</evidence>
<dbReference type="GO" id="GO:0005525">
    <property type="term" value="F:GTP binding"/>
    <property type="evidence" value="ECO:0007669"/>
    <property type="project" value="UniProtKB-KW"/>
</dbReference>
<keyword evidence="2" id="KW-0963">Cytoplasm</keyword>
<keyword evidence="4" id="KW-0378">Hydrolase</keyword>
<evidence type="ECO:0000256" key="3">
    <source>
        <dbReference type="ARBA" id="ARBA00022741"/>
    </source>
</evidence>
<organism evidence="9 10">
    <name type="scientific">Octopus vulgaris</name>
    <name type="common">Common octopus</name>
    <dbReference type="NCBI Taxonomy" id="6645"/>
    <lineage>
        <taxon>Eukaryota</taxon>
        <taxon>Metazoa</taxon>
        <taxon>Spiralia</taxon>
        <taxon>Lophotrochozoa</taxon>
        <taxon>Mollusca</taxon>
        <taxon>Cephalopoda</taxon>
        <taxon>Coleoidea</taxon>
        <taxon>Octopodiformes</taxon>
        <taxon>Octopoda</taxon>
        <taxon>Incirrata</taxon>
        <taxon>Octopodidae</taxon>
        <taxon>Octopus</taxon>
    </lineage>
</organism>
<reference evidence="9" key="1">
    <citation type="submission" date="2023-08" db="EMBL/GenBank/DDBJ databases">
        <authorList>
            <person name="Alioto T."/>
            <person name="Alioto T."/>
            <person name="Gomez Garrido J."/>
        </authorList>
    </citation>
    <scope>NUCLEOTIDE SEQUENCE</scope>
</reference>